<comment type="caution">
    <text evidence="2">The sequence shown here is derived from an EMBL/GenBank/DDBJ whole genome shotgun (WGS) entry which is preliminary data.</text>
</comment>
<proteinExistence type="predicted"/>
<dbReference type="EMBL" id="CAMKVN010000730">
    <property type="protein sequence ID" value="CAI2170684.1"/>
    <property type="molecule type" value="Genomic_DNA"/>
</dbReference>
<dbReference type="OrthoDB" id="2390771at2759"/>
<feature type="compositionally biased region" description="Acidic residues" evidence="1">
    <location>
        <begin position="190"/>
        <end position="200"/>
    </location>
</feature>
<dbReference type="AlphaFoldDB" id="A0A9W4WTB8"/>
<evidence type="ECO:0000313" key="3">
    <source>
        <dbReference type="Proteomes" id="UP001153678"/>
    </source>
</evidence>
<feature type="region of interest" description="Disordered" evidence="1">
    <location>
        <begin position="129"/>
        <end position="207"/>
    </location>
</feature>
<sequence>MIDQTDQWFWWFTPDRVTPTNKIRDQKCFDNTRSRLSGISKFQNMETQKEDLRKCLVYVSRFAMAKAADLAKTYLADLDNKFKSKRAEDFWRKLENKQLSDDVKFSKEKHAKKLVINVLREHDAVSGLMASETDQQCSNGDGFSNGESRSNDNDLSDDDNLSDDDDFSDDDDLSDNNNDDFSNGSKSEKDEECENEDNVDVTELREPCVTESDIGKALTSDEWMEVQALVENYRSKIPKTSPLFYHIVDHSGQHGPTTRLLEQYLTSMRQSLPNVSFDLPSLSAEQEKYFDELFAAEDLQDVRARTPDQRTAKKLVDRINDSINCSNKDNIPEYEHTMRNVIPFIDASIRDVSDYVIRYFESTLRATAIRRNLGGDPTERARMGYRVDVLVKFHGLHWSPDLACGEISGGLPRCSRAKEWIDTLKLGWELRDVWALTQDQLNGVDASTLVVWGFTIVARTIRIYALVAAGGLFHLILAYEAPLPSSKWDICNIKIAYCTMLGFFQKLNTTKKMLVDLNYKRTKILCSGVKRKKLSTSFSSPPIIGSPAKKKIK</sequence>
<accession>A0A9W4WTB8</accession>
<feature type="compositionally biased region" description="Acidic residues" evidence="1">
    <location>
        <begin position="154"/>
        <end position="178"/>
    </location>
</feature>
<name>A0A9W4WTB8_9GLOM</name>
<evidence type="ECO:0000256" key="1">
    <source>
        <dbReference type="SAM" id="MobiDB-lite"/>
    </source>
</evidence>
<protein>
    <submittedName>
        <fullName evidence="2">10488_t:CDS:1</fullName>
    </submittedName>
</protein>
<gene>
    <name evidence="2" type="ORF">FWILDA_LOCUS4701</name>
</gene>
<evidence type="ECO:0000313" key="2">
    <source>
        <dbReference type="EMBL" id="CAI2170684.1"/>
    </source>
</evidence>
<organism evidence="2 3">
    <name type="scientific">Funneliformis geosporum</name>
    <dbReference type="NCBI Taxonomy" id="1117311"/>
    <lineage>
        <taxon>Eukaryota</taxon>
        <taxon>Fungi</taxon>
        <taxon>Fungi incertae sedis</taxon>
        <taxon>Mucoromycota</taxon>
        <taxon>Glomeromycotina</taxon>
        <taxon>Glomeromycetes</taxon>
        <taxon>Glomerales</taxon>
        <taxon>Glomeraceae</taxon>
        <taxon>Funneliformis</taxon>
    </lineage>
</organism>
<reference evidence="2" key="1">
    <citation type="submission" date="2022-08" db="EMBL/GenBank/DDBJ databases">
        <authorList>
            <person name="Kallberg Y."/>
            <person name="Tangrot J."/>
            <person name="Rosling A."/>
        </authorList>
    </citation>
    <scope>NUCLEOTIDE SEQUENCE</scope>
    <source>
        <strain evidence="2">Wild A</strain>
    </source>
</reference>
<keyword evidence="3" id="KW-1185">Reference proteome</keyword>
<dbReference type="Proteomes" id="UP001153678">
    <property type="component" value="Unassembled WGS sequence"/>
</dbReference>
<feature type="compositionally biased region" description="Polar residues" evidence="1">
    <location>
        <begin position="132"/>
        <end position="148"/>
    </location>
</feature>